<comment type="caution">
    <text evidence="3">The sequence shown here is derived from an EMBL/GenBank/DDBJ whole genome shotgun (WGS) entry which is preliminary data.</text>
</comment>
<keyword evidence="4" id="KW-1185">Reference proteome</keyword>
<dbReference type="AlphaFoldDB" id="A0A9P6WJS2"/>
<feature type="compositionally biased region" description="Low complexity" evidence="1">
    <location>
        <begin position="160"/>
        <end position="173"/>
    </location>
</feature>
<feature type="region of interest" description="Disordered" evidence="1">
    <location>
        <begin position="160"/>
        <end position="201"/>
    </location>
</feature>
<sequence>MKLNQLTKFLTLISSAYAATYKNTSYVPYGSGYFLDNSIYFDLYLPNSGFTGFSIASDVDSDFYGFTFNSNKSFGTYEPSGTLFNLSSDITSTSIDLSSDIDFTSKDISCNISIEGSLSTEKNYYVGLFIVSLEGLPQLIEKRDNQEFTVTITATTTSTETTATATATNSSSAFESPDTTSRNPVSSEITPKATSSISEATTSTYDVTTSISDSTTSTSVDSSITTESSKYSTIISITSTSTSETSEATNSTINAVSTTTESSVFTEASKFSTTTSTTSTTFTNETSETDTNIISSDITTTTTIRGSIFTETSQYSTTICTTSTNENSEVLINTFVTVTTYTSTGIIYTSSSGELHTEYFTAGTSVTIPSEGQPSTTSSYLVTSSFSEFEASAVKINSSTIFTLFTIFVSMMI</sequence>
<dbReference type="Proteomes" id="UP000697127">
    <property type="component" value="Unassembled WGS sequence"/>
</dbReference>
<keyword evidence="2" id="KW-0732">Signal</keyword>
<feature type="signal peptide" evidence="2">
    <location>
        <begin position="1"/>
        <end position="18"/>
    </location>
</feature>
<evidence type="ECO:0000313" key="3">
    <source>
        <dbReference type="EMBL" id="KAG0687397.1"/>
    </source>
</evidence>
<accession>A0A9P6WJS2</accession>
<evidence type="ECO:0000256" key="2">
    <source>
        <dbReference type="SAM" id="SignalP"/>
    </source>
</evidence>
<reference evidence="3" key="1">
    <citation type="submission" date="2020-11" db="EMBL/GenBank/DDBJ databases">
        <title>Kefir isolates.</title>
        <authorList>
            <person name="Marcisauskas S."/>
            <person name="Kim Y."/>
            <person name="Blasche S."/>
        </authorList>
    </citation>
    <scope>NUCLEOTIDE SEQUENCE</scope>
    <source>
        <strain evidence="3">Olga-1</strain>
    </source>
</reference>
<organism evidence="3 4">
    <name type="scientific">Pichia californica</name>
    <dbReference type="NCBI Taxonomy" id="460514"/>
    <lineage>
        <taxon>Eukaryota</taxon>
        <taxon>Fungi</taxon>
        <taxon>Dikarya</taxon>
        <taxon>Ascomycota</taxon>
        <taxon>Saccharomycotina</taxon>
        <taxon>Pichiomycetes</taxon>
        <taxon>Pichiales</taxon>
        <taxon>Pichiaceae</taxon>
        <taxon>Pichia</taxon>
    </lineage>
</organism>
<name>A0A9P6WJS2_9ASCO</name>
<evidence type="ECO:0000313" key="4">
    <source>
        <dbReference type="Proteomes" id="UP000697127"/>
    </source>
</evidence>
<feature type="compositionally biased region" description="Polar residues" evidence="1">
    <location>
        <begin position="177"/>
        <end position="189"/>
    </location>
</feature>
<evidence type="ECO:0000256" key="1">
    <source>
        <dbReference type="SAM" id="MobiDB-lite"/>
    </source>
</evidence>
<protein>
    <submittedName>
        <fullName evidence="3">Uncharacterized protein</fullName>
    </submittedName>
</protein>
<dbReference type="EMBL" id="PUHW01000267">
    <property type="protein sequence ID" value="KAG0687397.1"/>
    <property type="molecule type" value="Genomic_DNA"/>
</dbReference>
<gene>
    <name evidence="3" type="ORF">C6P40_002394</name>
</gene>
<feature type="chain" id="PRO_5040293638" evidence="2">
    <location>
        <begin position="19"/>
        <end position="413"/>
    </location>
</feature>
<proteinExistence type="predicted"/>